<reference evidence="1 2" key="2">
    <citation type="submission" date="2018-11" db="EMBL/GenBank/DDBJ databases">
        <authorList>
            <consortium name="Pathogen Informatics"/>
        </authorList>
    </citation>
    <scope>NUCLEOTIDE SEQUENCE [LARGE SCALE GENOMIC DNA]</scope>
    <source>
        <strain evidence="1 2">MHpl1</strain>
    </source>
</reference>
<reference evidence="3" key="1">
    <citation type="submission" date="2017-02" db="UniProtKB">
        <authorList>
            <consortium name="WormBaseParasite"/>
        </authorList>
    </citation>
    <scope>IDENTIFICATION</scope>
</reference>
<dbReference type="EMBL" id="UZAF01020084">
    <property type="protein sequence ID" value="VDO66195.1"/>
    <property type="molecule type" value="Genomic_DNA"/>
</dbReference>
<accession>A0A0N4X092</accession>
<dbReference type="WBParaSite" id="HPLM_0001766001-mRNA-1">
    <property type="protein sequence ID" value="HPLM_0001766001-mRNA-1"/>
    <property type="gene ID" value="HPLM_0001766001"/>
</dbReference>
<sequence length="172" mass="19413">MCVGQRRRVNLVRRFCREAIRAGIRSWCRSHQDWSFLAKNSSIARVAVNDIRGDFSPNAPGHKEDYCKVAVEGPTGKHAAAYPFERRSDQGSGVVWARNNRSPDITQATANIKHCSRSPEKLMDKKELTQSQCFSFKLDTFADWALRHPREPRGAVTRSRQSDILTRAGVAA</sequence>
<gene>
    <name evidence="1" type="ORF">HPLM_LOCUS17652</name>
</gene>
<dbReference type="Proteomes" id="UP000268014">
    <property type="component" value="Unassembled WGS sequence"/>
</dbReference>
<proteinExistence type="predicted"/>
<evidence type="ECO:0000313" key="2">
    <source>
        <dbReference type="Proteomes" id="UP000268014"/>
    </source>
</evidence>
<name>A0A0N4X092_HAEPC</name>
<keyword evidence="2" id="KW-1185">Reference proteome</keyword>
<evidence type="ECO:0000313" key="1">
    <source>
        <dbReference type="EMBL" id="VDO66195.1"/>
    </source>
</evidence>
<organism evidence="3">
    <name type="scientific">Haemonchus placei</name>
    <name type="common">Barber's pole worm</name>
    <dbReference type="NCBI Taxonomy" id="6290"/>
    <lineage>
        <taxon>Eukaryota</taxon>
        <taxon>Metazoa</taxon>
        <taxon>Ecdysozoa</taxon>
        <taxon>Nematoda</taxon>
        <taxon>Chromadorea</taxon>
        <taxon>Rhabditida</taxon>
        <taxon>Rhabditina</taxon>
        <taxon>Rhabditomorpha</taxon>
        <taxon>Strongyloidea</taxon>
        <taxon>Trichostrongylidae</taxon>
        <taxon>Haemonchus</taxon>
    </lineage>
</organism>
<protein>
    <submittedName>
        <fullName evidence="3">Transposase</fullName>
    </submittedName>
</protein>
<dbReference type="AlphaFoldDB" id="A0A0N4X092"/>
<evidence type="ECO:0000313" key="3">
    <source>
        <dbReference type="WBParaSite" id="HPLM_0001766001-mRNA-1"/>
    </source>
</evidence>